<comment type="caution">
    <text evidence="7">The sequence shown here is derived from an EMBL/GenBank/DDBJ whole genome shotgun (WGS) entry which is preliminary data.</text>
</comment>
<feature type="compositionally biased region" description="Polar residues" evidence="6">
    <location>
        <begin position="609"/>
        <end position="619"/>
    </location>
</feature>
<organism evidence="7 8">
    <name type="scientific">Nakaseomyces bracarensis</name>
    <dbReference type="NCBI Taxonomy" id="273131"/>
    <lineage>
        <taxon>Eukaryota</taxon>
        <taxon>Fungi</taxon>
        <taxon>Dikarya</taxon>
        <taxon>Ascomycota</taxon>
        <taxon>Saccharomycotina</taxon>
        <taxon>Saccharomycetes</taxon>
        <taxon>Saccharomycetales</taxon>
        <taxon>Saccharomycetaceae</taxon>
        <taxon>Nakaseomyces</taxon>
    </lineage>
</organism>
<feature type="region of interest" description="Disordered" evidence="6">
    <location>
        <begin position="591"/>
        <end position="725"/>
    </location>
</feature>
<feature type="region of interest" description="Disordered" evidence="6">
    <location>
        <begin position="208"/>
        <end position="288"/>
    </location>
</feature>
<dbReference type="SMART" id="SM00667">
    <property type="entry name" value="LisH"/>
    <property type="match status" value="1"/>
</dbReference>
<evidence type="ECO:0000256" key="6">
    <source>
        <dbReference type="SAM" id="MobiDB-lite"/>
    </source>
</evidence>
<keyword evidence="3" id="KW-0010">Activator</keyword>
<sequence>MFSESRDGESMEEVKEELNRYILDFFQKSSFSKTASTFSKECSRKRKLEDENETNNNIKDKNNESDKNNDTDKELNGSDKKKNKNEDKEVVDTPQGFLYEWWQVFWDIFNSTTNRGGSEVAQSYFKMVVQEQRQEHIYRSLAIHAARLQHIAEQRGEYEHEDADPMMFAMMLSRLTPNMNLNVDGDSSFPVGGNNIFHTGYGIPNNNNNINHMNTIPTSTPAPAAQPGKKDGTEISNKPSKLPQQKKARKSTEVETTVSTSLGNSRNIDDNSQSTNAPSPTHQTNPAIPGTFMFSPQQMNDYIGKQMNDGGKASDPTNTYFSQAPFSGRPTPVPTTSSEVQNFNMMAGFPMPMMGGMSPNLMQQNPTALPNWYMYGMPNNQMQMDQMMNMFNQNKKYTTENNHSSNLSSNDNEYGNNQSDAYNSNGQIEKPGTKSRKDNSNNEPKSSKKRSPSLQEIKESKSIYSNGSPENNFVLNEKQGRETDHSNNNDSPNSVKQAGLYSPSLGNINESYSNPGSARSPASTGGETPSSSKNMRTSKLTKNKVKTPGVQSTSRKKRVASTQTVTTPKTMIITPVLTSSVNQNATPSSIGHFEGDSRNDDFEGPVINSGGNSKKSTISPHDYPSIGSTHDVGSGGSATTPIDAFPVTQRVKKTTKSFSNGISPKNASSPTLKSTSGTSSPKRASISKKNIRRKSTPVLHEQPNSDPASLRKSTPGNLAAPQDEGSYATTPNIIFNNMSMVNFTNKPALSSPLSTVPESYFENENGETKKTPSSFIKASRNDKYKEQSTRSNNNTPISSNNFNDHIDSSEPNTGSHGNTINSINSTQSNDSHHSQPTNINENLSENKSSKSTVKSTPTHHNVVDAIGTETDSKLNFESGLTNAITEETDQRNDGNDIYNFYGGEKHNDDLLFFDSMFDDAMLPNDSAAHGNDNKISEKLDINEVTVNNDSSTEPNILLESNDHDFFMD</sequence>
<dbReference type="PANTHER" id="PTHR45093">
    <property type="entry name" value="TRANSCRIPTION ACTIVATOR MSS11"/>
    <property type="match status" value="1"/>
</dbReference>
<feature type="compositionally biased region" description="Polar residues" evidence="6">
    <location>
        <begin position="702"/>
        <end position="716"/>
    </location>
</feature>
<keyword evidence="5" id="KW-0539">Nucleus</keyword>
<feature type="region of interest" description="Disordered" evidence="6">
    <location>
        <begin position="398"/>
        <end position="564"/>
    </location>
</feature>
<feature type="compositionally biased region" description="Polar residues" evidence="6">
    <location>
        <begin position="234"/>
        <end position="243"/>
    </location>
</feature>
<dbReference type="EMBL" id="JBEVYD010000002">
    <property type="protein sequence ID" value="KAL3235036.1"/>
    <property type="molecule type" value="Genomic_DNA"/>
</dbReference>
<feature type="region of interest" description="Disordered" evidence="6">
    <location>
        <begin position="310"/>
        <end position="335"/>
    </location>
</feature>
<evidence type="ECO:0000256" key="4">
    <source>
        <dbReference type="ARBA" id="ARBA00023163"/>
    </source>
</evidence>
<evidence type="ECO:0000256" key="3">
    <source>
        <dbReference type="ARBA" id="ARBA00023159"/>
    </source>
</evidence>
<feature type="compositionally biased region" description="Polar residues" evidence="6">
    <location>
        <begin position="504"/>
        <end position="538"/>
    </location>
</feature>
<feature type="compositionally biased region" description="Basic and acidic residues" evidence="6">
    <location>
        <begin position="779"/>
        <end position="788"/>
    </location>
</feature>
<feature type="compositionally biased region" description="Polar residues" evidence="6">
    <location>
        <begin position="656"/>
        <end position="682"/>
    </location>
</feature>
<feature type="compositionally biased region" description="Low complexity" evidence="6">
    <location>
        <begin position="838"/>
        <end position="858"/>
    </location>
</feature>
<proteinExistence type="predicted"/>
<dbReference type="InterPro" id="IPR006594">
    <property type="entry name" value="LisH"/>
</dbReference>
<dbReference type="Pfam" id="PF08513">
    <property type="entry name" value="LisH"/>
    <property type="match status" value="1"/>
</dbReference>
<accession>A0ABR4P0C5</accession>
<protein>
    <recommendedName>
        <fullName evidence="9">LisH domain-containing protein</fullName>
    </recommendedName>
</protein>
<evidence type="ECO:0008006" key="9">
    <source>
        <dbReference type="Google" id="ProtNLM"/>
    </source>
</evidence>
<gene>
    <name evidence="7" type="ORF">RNJ44_02824</name>
</gene>
<keyword evidence="8" id="KW-1185">Reference proteome</keyword>
<keyword evidence="2" id="KW-0805">Transcription regulation</keyword>
<evidence type="ECO:0000256" key="2">
    <source>
        <dbReference type="ARBA" id="ARBA00023015"/>
    </source>
</evidence>
<feature type="compositionally biased region" description="Low complexity" evidence="6">
    <location>
        <begin position="789"/>
        <end position="803"/>
    </location>
</feature>
<feature type="compositionally biased region" description="Polar residues" evidence="6">
    <location>
        <begin position="462"/>
        <end position="474"/>
    </location>
</feature>
<feature type="compositionally biased region" description="Basic and acidic residues" evidence="6">
    <location>
        <begin position="478"/>
        <end position="487"/>
    </location>
</feature>
<feature type="compositionally biased region" description="Low complexity" evidence="6">
    <location>
        <begin position="818"/>
        <end position="829"/>
    </location>
</feature>
<evidence type="ECO:0000313" key="8">
    <source>
        <dbReference type="Proteomes" id="UP001623330"/>
    </source>
</evidence>
<name>A0ABR4P0C5_9SACH</name>
<evidence type="ECO:0000313" key="7">
    <source>
        <dbReference type="EMBL" id="KAL3235036.1"/>
    </source>
</evidence>
<dbReference type="Proteomes" id="UP001623330">
    <property type="component" value="Unassembled WGS sequence"/>
</dbReference>
<feature type="compositionally biased region" description="Polar residues" evidence="6">
    <location>
        <begin position="413"/>
        <end position="427"/>
    </location>
</feature>
<evidence type="ECO:0000256" key="5">
    <source>
        <dbReference type="ARBA" id="ARBA00023242"/>
    </source>
</evidence>
<reference evidence="7 8" key="1">
    <citation type="submission" date="2024-05" db="EMBL/GenBank/DDBJ databases">
        <title>Long read based assembly of the Candida bracarensis genome reveals expanded adhesin content.</title>
        <authorList>
            <person name="Marcet-Houben M."/>
            <person name="Ksiezopolska E."/>
            <person name="Gabaldon T."/>
        </authorList>
    </citation>
    <scope>NUCLEOTIDE SEQUENCE [LARGE SCALE GENOMIC DNA]</scope>
    <source>
        <strain evidence="7 8">CBM6</strain>
    </source>
</reference>
<evidence type="ECO:0000256" key="1">
    <source>
        <dbReference type="ARBA" id="ARBA00004123"/>
    </source>
</evidence>
<feature type="compositionally biased region" description="Polar residues" evidence="6">
    <location>
        <begin position="262"/>
        <end position="286"/>
    </location>
</feature>
<feature type="compositionally biased region" description="Basic and acidic residues" evidence="6">
    <location>
        <begin position="431"/>
        <end position="440"/>
    </location>
</feature>
<feature type="compositionally biased region" description="Basic residues" evidence="6">
    <location>
        <begin position="685"/>
        <end position="695"/>
    </location>
</feature>
<dbReference type="PROSITE" id="PS50896">
    <property type="entry name" value="LISH"/>
    <property type="match status" value="1"/>
</dbReference>
<feature type="compositionally biased region" description="Low complexity" evidence="6">
    <location>
        <begin position="401"/>
        <end position="412"/>
    </location>
</feature>
<feature type="compositionally biased region" description="Polar residues" evidence="6">
    <location>
        <begin position="315"/>
        <end position="325"/>
    </location>
</feature>
<keyword evidence="4" id="KW-0804">Transcription</keyword>
<feature type="region of interest" description="Disordered" evidence="6">
    <location>
        <begin position="33"/>
        <end position="89"/>
    </location>
</feature>
<feature type="region of interest" description="Disordered" evidence="6">
    <location>
        <begin position="760"/>
        <end position="860"/>
    </location>
</feature>
<comment type="subcellular location">
    <subcellularLocation>
        <location evidence="1">Nucleus</location>
    </subcellularLocation>
</comment>
<feature type="compositionally biased region" description="Basic and acidic residues" evidence="6">
    <location>
        <begin position="58"/>
        <end position="89"/>
    </location>
</feature>
<dbReference type="PANTHER" id="PTHR45093:SF2">
    <property type="entry name" value="LISH DOMAIN-CONTAINING PROTEIN"/>
    <property type="match status" value="1"/>
</dbReference>